<sequence>MPARSASMGYPKGKRQADPLSTRAKRAKGLSGSLSLPAPKPSSRVGTPRPADVKINREKGDQSLL</sequence>
<evidence type="ECO:0000313" key="2">
    <source>
        <dbReference type="EMBL" id="KAL0401824.1"/>
    </source>
</evidence>
<organism evidence="2">
    <name type="scientific">Sesamum latifolium</name>
    <dbReference type="NCBI Taxonomy" id="2727402"/>
    <lineage>
        <taxon>Eukaryota</taxon>
        <taxon>Viridiplantae</taxon>
        <taxon>Streptophyta</taxon>
        <taxon>Embryophyta</taxon>
        <taxon>Tracheophyta</taxon>
        <taxon>Spermatophyta</taxon>
        <taxon>Magnoliopsida</taxon>
        <taxon>eudicotyledons</taxon>
        <taxon>Gunneridae</taxon>
        <taxon>Pentapetalae</taxon>
        <taxon>asterids</taxon>
        <taxon>lamiids</taxon>
        <taxon>Lamiales</taxon>
        <taxon>Pedaliaceae</taxon>
        <taxon>Sesamum</taxon>
    </lineage>
</organism>
<gene>
    <name evidence="2" type="ORF">Slati_4212300</name>
</gene>
<reference evidence="2" key="2">
    <citation type="journal article" date="2024" name="Plant">
        <title>Genomic evolution and insights into agronomic trait innovations of Sesamum species.</title>
        <authorList>
            <person name="Miao H."/>
            <person name="Wang L."/>
            <person name="Qu L."/>
            <person name="Liu H."/>
            <person name="Sun Y."/>
            <person name="Le M."/>
            <person name="Wang Q."/>
            <person name="Wei S."/>
            <person name="Zheng Y."/>
            <person name="Lin W."/>
            <person name="Duan Y."/>
            <person name="Cao H."/>
            <person name="Xiong S."/>
            <person name="Wang X."/>
            <person name="Wei L."/>
            <person name="Li C."/>
            <person name="Ma Q."/>
            <person name="Ju M."/>
            <person name="Zhao R."/>
            <person name="Li G."/>
            <person name="Mu C."/>
            <person name="Tian Q."/>
            <person name="Mei H."/>
            <person name="Zhang T."/>
            <person name="Gao T."/>
            <person name="Zhang H."/>
        </authorList>
    </citation>
    <scope>NUCLEOTIDE SEQUENCE</scope>
    <source>
        <strain evidence="2">KEN1</strain>
    </source>
</reference>
<name>A0AAW2TBK9_9LAMI</name>
<feature type="compositionally biased region" description="Basic and acidic residues" evidence="1">
    <location>
        <begin position="51"/>
        <end position="65"/>
    </location>
</feature>
<dbReference type="EMBL" id="JACGWN010000015">
    <property type="protein sequence ID" value="KAL0401824.1"/>
    <property type="molecule type" value="Genomic_DNA"/>
</dbReference>
<proteinExistence type="predicted"/>
<dbReference type="AlphaFoldDB" id="A0AAW2TBK9"/>
<reference evidence="2" key="1">
    <citation type="submission" date="2020-06" db="EMBL/GenBank/DDBJ databases">
        <authorList>
            <person name="Li T."/>
            <person name="Hu X."/>
            <person name="Zhang T."/>
            <person name="Song X."/>
            <person name="Zhang H."/>
            <person name="Dai N."/>
            <person name="Sheng W."/>
            <person name="Hou X."/>
            <person name="Wei L."/>
        </authorList>
    </citation>
    <scope>NUCLEOTIDE SEQUENCE</scope>
    <source>
        <strain evidence="2">KEN1</strain>
        <tissue evidence="2">Leaf</tissue>
    </source>
</reference>
<evidence type="ECO:0000256" key="1">
    <source>
        <dbReference type="SAM" id="MobiDB-lite"/>
    </source>
</evidence>
<feature type="region of interest" description="Disordered" evidence="1">
    <location>
        <begin position="1"/>
        <end position="65"/>
    </location>
</feature>
<protein>
    <submittedName>
        <fullName evidence="2">Uncharacterized protein</fullName>
    </submittedName>
</protein>
<comment type="caution">
    <text evidence="2">The sequence shown here is derived from an EMBL/GenBank/DDBJ whole genome shotgun (WGS) entry which is preliminary data.</text>
</comment>
<accession>A0AAW2TBK9</accession>